<evidence type="ECO:0000313" key="2">
    <source>
        <dbReference type="EMBL" id="EFX03673.1"/>
    </source>
</evidence>
<evidence type="ECO:0000256" key="1">
    <source>
        <dbReference type="SAM" id="MobiDB-lite"/>
    </source>
</evidence>
<organism evidence="3">
    <name type="scientific">Grosmannia clavigera (strain kw1407 / UAMH 11150)</name>
    <name type="common">Blue stain fungus</name>
    <name type="synonym">Graphiocladiella clavigera</name>
    <dbReference type="NCBI Taxonomy" id="655863"/>
    <lineage>
        <taxon>Eukaryota</taxon>
        <taxon>Fungi</taxon>
        <taxon>Dikarya</taxon>
        <taxon>Ascomycota</taxon>
        <taxon>Pezizomycotina</taxon>
        <taxon>Sordariomycetes</taxon>
        <taxon>Sordariomycetidae</taxon>
        <taxon>Ophiostomatales</taxon>
        <taxon>Ophiostomataceae</taxon>
        <taxon>Leptographium</taxon>
    </lineage>
</organism>
<feature type="region of interest" description="Disordered" evidence="1">
    <location>
        <begin position="172"/>
        <end position="249"/>
    </location>
</feature>
<dbReference type="HOGENOM" id="CLU_066469_0_0_1"/>
<dbReference type="eggNOG" id="ENOG502RJQU">
    <property type="taxonomic scope" value="Eukaryota"/>
</dbReference>
<evidence type="ECO:0000313" key="3">
    <source>
        <dbReference type="Proteomes" id="UP000007796"/>
    </source>
</evidence>
<sequence length="249" mass="28043">MGTNDQPGVDSPKTPLAKTARQTGWRQLNVDLRPFDEVCNEHQYLLASLQRQDARIQALLGTLCSVQTQQQVQQSAGEARKLRKEVGFVQSKIADAEQQERLINGRLVEVRSEMQRRNRLVHLQYLQQQQQQQQQQMAQEQAQINADALSPLSGSAISPLAPIFRPRKMLDTESSGLSADRARLSVGSESTLDDGKVDEEACQSAEEQDAHKQVRVRRGSWSMATDSSQTKQKRMSLPPRRSVWPDDNV</sequence>
<dbReference type="GeneID" id="25979396"/>
<name>F0XFH1_GROCL</name>
<proteinExistence type="predicted"/>
<reference evidence="2 3" key="1">
    <citation type="journal article" date="2011" name="Proc. Natl. Acad. Sci. U.S.A.">
        <title>Genome and transcriptome analyses of the mountain pine beetle-fungal symbiont Grosmannia clavigera, a lodgepole pine pathogen.</title>
        <authorList>
            <person name="DiGuistini S."/>
            <person name="Wang Y."/>
            <person name="Liao N.Y."/>
            <person name="Taylor G."/>
            <person name="Tanguay P."/>
            <person name="Feau N."/>
            <person name="Henrissat B."/>
            <person name="Chan S.K."/>
            <person name="Hesse-Orce U."/>
            <person name="Alamouti S.M."/>
            <person name="Tsui C.K.M."/>
            <person name="Docking R.T."/>
            <person name="Levasseur A."/>
            <person name="Haridas S."/>
            <person name="Robertson G."/>
            <person name="Birol I."/>
            <person name="Holt R.A."/>
            <person name="Marra M.A."/>
            <person name="Hamelin R.C."/>
            <person name="Hirst M."/>
            <person name="Jones S.J.M."/>
            <person name="Bohlmann J."/>
            <person name="Breuil C."/>
        </authorList>
    </citation>
    <scope>NUCLEOTIDE SEQUENCE [LARGE SCALE GENOMIC DNA]</scope>
    <source>
        <strain evidence="3">kw1407 / UAMH 11150</strain>
    </source>
</reference>
<keyword evidence="3" id="KW-1185">Reference proteome</keyword>
<dbReference type="Proteomes" id="UP000007796">
    <property type="component" value="Unassembled WGS sequence"/>
</dbReference>
<gene>
    <name evidence="2" type="ORF">CMQ_601</name>
</gene>
<accession>F0XFH1</accession>
<dbReference type="AlphaFoldDB" id="F0XFH1"/>
<dbReference type="OrthoDB" id="5226586at2759"/>
<dbReference type="InParanoid" id="F0XFH1"/>
<feature type="region of interest" description="Disordered" evidence="1">
    <location>
        <begin position="1"/>
        <end position="21"/>
    </location>
</feature>
<protein>
    <submittedName>
        <fullName evidence="2">Uncharacterized protein</fullName>
    </submittedName>
</protein>
<dbReference type="EMBL" id="GL629765">
    <property type="protein sequence ID" value="EFX03673.1"/>
    <property type="molecule type" value="Genomic_DNA"/>
</dbReference>
<dbReference type="RefSeq" id="XP_014173155.1">
    <property type="nucleotide sequence ID" value="XM_014317680.1"/>
</dbReference>